<keyword evidence="4 8" id="KW-0812">Transmembrane</keyword>
<feature type="transmembrane region" description="Helical" evidence="8">
    <location>
        <begin position="154"/>
        <end position="175"/>
    </location>
</feature>
<evidence type="ECO:0000256" key="5">
    <source>
        <dbReference type="ARBA" id="ARBA00022989"/>
    </source>
</evidence>
<evidence type="ECO:0000256" key="4">
    <source>
        <dbReference type="ARBA" id="ARBA00022692"/>
    </source>
</evidence>
<dbReference type="SUPFAM" id="SSF52402">
    <property type="entry name" value="Adenine nucleotide alpha hydrolases-like"/>
    <property type="match status" value="1"/>
</dbReference>
<dbReference type="eggNOG" id="arCOG01953">
    <property type="taxonomic scope" value="Archaea"/>
</dbReference>
<dbReference type="Pfam" id="PF00999">
    <property type="entry name" value="Na_H_Exchanger"/>
    <property type="match status" value="1"/>
</dbReference>
<feature type="transmembrane region" description="Helical" evidence="8">
    <location>
        <begin position="369"/>
        <end position="389"/>
    </location>
</feature>
<keyword evidence="7 8" id="KW-0472">Membrane</keyword>
<keyword evidence="5 8" id="KW-1133">Transmembrane helix</keyword>
<dbReference type="InterPro" id="IPR006016">
    <property type="entry name" value="UspA"/>
</dbReference>
<feature type="transmembrane region" description="Helical" evidence="8">
    <location>
        <begin position="217"/>
        <end position="241"/>
    </location>
</feature>
<dbReference type="eggNOG" id="arCOG00449">
    <property type="taxonomic scope" value="Archaea"/>
</dbReference>
<dbReference type="Gene3D" id="3.40.50.12370">
    <property type="match status" value="1"/>
</dbReference>
<dbReference type="AlphaFoldDB" id="M0LNQ8"/>
<evidence type="ECO:0000256" key="7">
    <source>
        <dbReference type="ARBA" id="ARBA00023136"/>
    </source>
</evidence>
<feature type="transmembrane region" description="Helical" evidence="8">
    <location>
        <begin position="96"/>
        <end position="115"/>
    </location>
</feature>
<feature type="transmembrane region" description="Helical" evidence="8">
    <location>
        <begin position="335"/>
        <end position="357"/>
    </location>
</feature>
<feature type="transmembrane region" description="Helical" evidence="8">
    <location>
        <begin position="45"/>
        <end position="64"/>
    </location>
</feature>
<dbReference type="GO" id="GO:1902600">
    <property type="term" value="P:proton transmembrane transport"/>
    <property type="evidence" value="ECO:0007669"/>
    <property type="project" value="InterPro"/>
</dbReference>
<reference evidence="11 12" key="1">
    <citation type="journal article" date="2014" name="PLoS Genet.">
        <title>Phylogenetically driven sequencing of extremely halophilic archaea reveals strategies for static and dynamic osmo-response.</title>
        <authorList>
            <person name="Becker E.A."/>
            <person name="Seitzer P.M."/>
            <person name="Tritt A."/>
            <person name="Larsen D."/>
            <person name="Krusor M."/>
            <person name="Yao A.I."/>
            <person name="Wu D."/>
            <person name="Madern D."/>
            <person name="Eisen J.A."/>
            <person name="Darling A.E."/>
            <person name="Facciotti M.T."/>
        </authorList>
    </citation>
    <scope>NUCLEOTIDE SEQUENCE [LARGE SCALE GENOMIC DNA]</scope>
    <source>
        <strain evidence="11 12">JCM 10879</strain>
    </source>
</reference>
<feature type="transmembrane region" description="Helical" evidence="8">
    <location>
        <begin position="253"/>
        <end position="270"/>
    </location>
</feature>
<name>M0LNQ8_9EURY</name>
<evidence type="ECO:0000256" key="3">
    <source>
        <dbReference type="ARBA" id="ARBA00022449"/>
    </source>
</evidence>
<dbReference type="STRING" id="1227454.C446_13284"/>
<evidence type="ECO:0000259" key="9">
    <source>
        <dbReference type="Pfam" id="PF00582"/>
    </source>
</evidence>
<feature type="transmembrane region" description="Helical" evidence="8">
    <location>
        <begin position="395"/>
        <end position="416"/>
    </location>
</feature>
<dbReference type="Pfam" id="PF00582">
    <property type="entry name" value="Usp"/>
    <property type="match status" value="1"/>
</dbReference>
<evidence type="ECO:0000256" key="1">
    <source>
        <dbReference type="ARBA" id="ARBA00004141"/>
    </source>
</evidence>
<accession>M0LNQ8</accession>
<feature type="transmembrane region" description="Helical" evidence="8">
    <location>
        <begin position="305"/>
        <end position="323"/>
    </location>
</feature>
<feature type="transmembrane region" description="Helical" evidence="8">
    <location>
        <begin position="127"/>
        <end position="148"/>
    </location>
</feature>
<dbReference type="CDD" id="cd00293">
    <property type="entry name" value="USP-like"/>
    <property type="match status" value="1"/>
</dbReference>
<feature type="transmembrane region" description="Helical" evidence="8">
    <location>
        <begin position="71"/>
        <end position="90"/>
    </location>
</feature>
<dbReference type="GO" id="GO:0016020">
    <property type="term" value="C:membrane"/>
    <property type="evidence" value="ECO:0007669"/>
    <property type="project" value="UniProtKB-SubCell"/>
</dbReference>
<evidence type="ECO:0000313" key="12">
    <source>
        <dbReference type="Proteomes" id="UP000011607"/>
    </source>
</evidence>
<evidence type="ECO:0000313" key="11">
    <source>
        <dbReference type="EMBL" id="EMA35131.1"/>
    </source>
</evidence>
<sequence length="714" mass="77121">MSAPVAAVAAVATVATVATIATTSTMNSLDPITLLVDVPSFPLEQPVLVFAIAMAIFLVGPLLVKRLGQPGIVGVVIFGALIGPGALEFVEHGDAIELLGEVGLIYLLFTVGLELDLQGFKEAPENAAIFGLTSFFLPFVFGTAGSYYVLGLDLWAALLLSSVFASHTLLAYPIVNRYGVTKNRAVTAVFGGILFTDTLALVVLAIVTGAAGGELTAWLFVSVALSLVVLFAGAWFVVPPVSRWFFRTFSEESYFEFLFVMVAIFATAALAELLDLSPILGAFVAGIALNRLISEGGTLMNRIEFVGNAFFIPFFLLHVGMLVDPSVIFDGPQTLQIAAFIVGIMLVTKAGAAWLVARVQGYTKHERDVIFGLSTGQAAAALAITLVGFEADLFGLEVLNAVVLMLLVTALVSPWLTERAAHRLALERDPGEDASSATDPNILLPLSHNAELQQRLLELAFLIKGDRGSEPVHLLTVVQPDEGEPQRRIAETNEELEGLAATASAAEVPIETETRVNHNVASGIVQGAVEVQANQIIMGWDARESFRHRIFGSIIDQVLERSSLPVLVSRLGHPINTTRRIFVVVPIGADHHEGFYEAVHLIKRIAASQGAALSVLVVEGSGHQFEQLFELVEEDISAEFESVDDWDRLLPTLEHESDEDDLIVAISPRRGDVGWHSELADLPARLAELPPESFITIHPRQGEPEYDRQYLRFK</sequence>
<protein>
    <submittedName>
        <fullName evidence="11">Sodium/hydrogen exchanger</fullName>
    </submittedName>
</protein>
<dbReference type="InterPro" id="IPR038770">
    <property type="entry name" value="Na+/solute_symporter_sf"/>
</dbReference>
<keyword evidence="6" id="KW-0406">Ion transport</keyword>
<evidence type="ECO:0000259" key="10">
    <source>
        <dbReference type="Pfam" id="PF00999"/>
    </source>
</evidence>
<dbReference type="GO" id="GO:0015297">
    <property type="term" value="F:antiporter activity"/>
    <property type="evidence" value="ECO:0007669"/>
    <property type="project" value="UniProtKB-KW"/>
</dbReference>
<dbReference type="PANTHER" id="PTHR43562:SF4">
    <property type="entry name" value="NA(+)_H(+) ANTIPORTER NHAS5"/>
    <property type="match status" value="1"/>
</dbReference>
<feature type="transmembrane region" description="Helical" evidence="8">
    <location>
        <begin position="187"/>
        <end position="211"/>
    </location>
</feature>
<feature type="domain" description="Cation/H+ exchanger transmembrane" evidence="10">
    <location>
        <begin position="55"/>
        <end position="416"/>
    </location>
</feature>
<comment type="caution">
    <text evidence="11">The sequence shown here is derived from an EMBL/GenBank/DDBJ whole genome shotgun (WGS) entry which is preliminary data.</text>
</comment>
<gene>
    <name evidence="11" type="ORF">C446_13284</name>
</gene>
<feature type="transmembrane region" description="Helical" evidence="8">
    <location>
        <begin position="276"/>
        <end position="293"/>
    </location>
</feature>
<dbReference type="InterPro" id="IPR006153">
    <property type="entry name" value="Cation/H_exchanger_TM"/>
</dbReference>
<dbReference type="Proteomes" id="UP000011607">
    <property type="component" value="Unassembled WGS sequence"/>
</dbReference>
<evidence type="ECO:0000256" key="8">
    <source>
        <dbReference type="SAM" id="Phobius"/>
    </source>
</evidence>
<evidence type="ECO:0000256" key="6">
    <source>
        <dbReference type="ARBA" id="ARBA00023065"/>
    </source>
</evidence>
<keyword evidence="2" id="KW-0813">Transport</keyword>
<proteinExistence type="predicted"/>
<feature type="domain" description="UspA" evidence="9">
    <location>
        <begin position="441"/>
        <end position="570"/>
    </location>
</feature>
<comment type="subcellular location">
    <subcellularLocation>
        <location evidence="1">Membrane</location>
        <topology evidence="1">Multi-pass membrane protein</topology>
    </subcellularLocation>
</comment>
<keyword evidence="3" id="KW-0050">Antiport</keyword>
<dbReference type="Gene3D" id="1.20.1530.20">
    <property type="match status" value="1"/>
</dbReference>
<dbReference type="EMBL" id="AOMA01000128">
    <property type="protein sequence ID" value="EMA35131.1"/>
    <property type="molecule type" value="Genomic_DNA"/>
</dbReference>
<organism evidence="11 12">
    <name type="scientific">Halobiforma nitratireducens JCM 10879</name>
    <dbReference type="NCBI Taxonomy" id="1227454"/>
    <lineage>
        <taxon>Archaea</taxon>
        <taxon>Methanobacteriati</taxon>
        <taxon>Methanobacteriota</taxon>
        <taxon>Stenosarchaea group</taxon>
        <taxon>Halobacteria</taxon>
        <taxon>Halobacteriales</taxon>
        <taxon>Natrialbaceae</taxon>
        <taxon>Halobiforma</taxon>
    </lineage>
</organism>
<dbReference type="PANTHER" id="PTHR43562">
    <property type="entry name" value="NAPA-TYPE SODIUM/HYDROGEN ANTIPORTER"/>
    <property type="match status" value="1"/>
</dbReference>
<keyword evidence="12" id="KW-1185">Reference proteome</keyword>
<evidence type="ECO:0000256" key="2">
    <source>
        <dbReference type="ARBA" id="ARBA00022448"/>
    </source>
</evidence>
<dbReference type="PATRIC" id="fig|1227454.3.peg.2730"/>